<feature type="region of interest" description="Disordered" evidence="1">
    <location>
        <begin position="40"/>
        <end position="73"/>
    </location>
</feature>
<protein>
    <recommendedName>
        <fullName evidence="4">Recombinase RecA</fullName>
    </recommendedName>
</protein>
<sequence>MNTLAADCDTVLVAGPTLSGRRRLLHRTLYDRAGGSLLVATRQPADDARETHRRLRPDDAPDDADGGSADGDSPVVVDCVTNAFEHSTDDTRRTRYAQHPSNLTSIGTTFTEVIEAREEQSLAVGIETVSPLLVYADTTDVYRFLDLVVRQATDVGWPVTAGIDTAAHDDRTVEQFVTLFDAVVRTRYVDGERQYRLQRPERTDWRPVYPEVGDAEPER</sequence>
<dbReference type="InterPro" id="IPR055927">
    <property type="entry name" value="DUF7504"/>
</dbReference>
<dbReference type="EMBL" id="NHPJ01000085">
    <property type="protein sequence ID" value="OYR56517.1"/>
    <property type="molecule type" value="Genomic_DNA"/>
</dbReference>
<keyword evidence="3" id="KW-1185">Reference proteome</keyword>
<evidence type="ECO:0000313" key="3">
    <source>
        <dbReference type="Proteomes" id="UP000216308"/>
    </source>
</evidence>
<accession>A0A256IK37</accession>
<dbReference type="Proteomes" id="UP000216308">
    <property type="component" value="Unassembled WGS sequence"/>
</dbReference>
<dbReference type="RefSeq" id="WP_094532054.1">
    <property type="nucleotide sequence ID" value="NZ_NHPJ01000085.1"/>
</dbReference>
<organism evidence="2 3">
    <name type="scientific">Halorubrum halodurans</name>
    <dbReference type="NCBI Taxonomy" id="1383851"/>
    <lineage>
        <taxon>Archaea</taxon>
        <taxon>Methanobacteriati</taxon>
        <taxon>Methanobacteriota</taxon>
        <taxon>Stenosarchaea group</taxon>
        <taxon>Halobacteria</taxon>
        <taxon>Halobacteriales</taxon>
        <taxon>Haloferacaceae</taxon>
        <taxon>Halorubrum</taxon>
    </lineage>
</organism>
<dbReference type="AlphaFoldDB" id="A0A256IK37"/>
<dbReference type="Pfam" id="PF24336">
    <property type="entry name" value="DUF7504"/>
    <property type="match status" value="1"/>
</dbReference>
<gene>
    <name evidence="2" type="ORF">DJ70_08775</name>
</gene>
<name>A0A256IK37_9EURY</name>
<dbReference type="OrthoDB" id="109251at2157"/>
<reference evidence="2 3" key="1">
    <citation type="journal article" date="2014" name="Front. Microbiol.">
        <title>Population and genomic analysis of the genus Halorubrum.</title>
        <authorList>
            <person name="Fullmer M.S."/>
            <person name="Soucy S.M."/>
            <person name="Swithers K.S."/>
            <person name="Makkay A.M."/>
            <person name="Wheeler R."/>
            <person name="Ventosa A."/>
            <person name="Gogarten J.P."/>
            <person name="Papke R.T."/>
        </authorList>
    </citation>
    <scope>NUCLEOTIDE SEQUENCE [LARGE SCALE GENOMIC DNA]</scope>
    <source>
        <strain evidence="2 3">Cb34</strain>
    </source>
</reference>
<evidence type="ECO:0000256" key="1">
    <source>
        <dbReference type="SAM" id="MobiDB-lite"/>
    </source>
</evidence>
<comment type="caution">
    <text evidence="2">The sequence shown here is derived from an EMBL/GenBank/DDBJ whole genome shotgun (WGS) entry which is preliminary data.</text>
</comment>
<proteinExistence type="predicted"/>
<evidence type="ECO:0008006" key="4">
    <source>
        <dbReference type="Google" id="ProtNLM"/>
    </source>
</evidence>
<evidence type="ECO:0000313" key="2">
    <source>
        <dbReference type="EMBL" id="OYR56517.1"/>
    </source>
</evidence>